<comment type="catalytic activity">
    <reaction evidence="5">
        <text>UDP-N-acetyl-alpha-D-mannosamine + N-acetyl-alpha-D-glucosaminyl-di-trans,octa-cis-undecaprenyl diphosphate = N-acetyl-beta-D-mannosaminyl-(1-&gt;4)-N-acetyl-alpha-D-glucosaminyl di-trans,octa-cis-undecaprenyl diphosphate + UDP + H(+)</text>
        <dbReference type="Rhea" id="RHEA:16053"/>
        <dbReference type="ChEBI" id="CHEBI:15378"/>
        <dbReference type="ChEBI" id="CHEBI:58223"/>
        <dbReference type="ChEBI" id="CHEBI:62959"/>
        <dbReference type="ChEBI" id="CHEBI:68623"/>
        <dbReference type="ChEBI" id="CHEBI:132210"/>
        <dbReference type="EC" id="2.4.1.187"/>
    </reaction>
</comment>
<dbReference type="PANTHER" id="PTHR34136:SF1">
    <property type="entry name" value="UDP-N-ACETYL-D-MANNOSAMINURONIC ACID TRANSFERASE"/>
    <property type="match status" value="1"/>
</dbReference>
<dbReference type="NCBIfam" id="TIGR00696">
    <property type="entry name" value="wecG_tagA_cpsF"/>
    <property type="match status" value="1"/>
</dbReference>
<keyword evidence="4 5" id="KW-0961">Cell wall biogenesis/degradation</keyword>
<keyword evidence="2 5" id="KW-0808">Transferase</keyword>
<evidence type="ECO:0000313" key="7">
    <source>
        <dbReference type="Proteomes" id="UP001230005"/>
    </source>
</evidence>
<protein>
    <recommendedName>
        <fullName evidence="5">N-acetylglucosaminyldiphosphoundecaprenol N-acetyl-beta-D-mannosaminyltransferase</fullName>
        <ecNumber evidence="5">2.4.1.187</ecNumber>
    </recommendedName>
    <alternativeName>
        <fullName evidence="5">N-acetylmannosaminyltransferase</fullName>
    </alternativeName>
    <alternativeName>
        <fullName evidence="5">UDP-N-acetylmannosamine transferase</fullName>
    </alternativeName>
    <alternativeName>
        <fullName evidence="5">UDP-N-acetylmannosamine:N-acetylglucosaminyl pyrophosphorylundecaprenol N-acetylmannosaminyltransferase</fullName>
    </alternativeName>
</protein>
<keyword evidence="7" id="KW-1185">Reference proteome</keyword>
<evidence type="ECO:0000256" key="3">
    <source>
        <dbReference type="ARBA" id="ARBA00022944"/>
    </source>
</evidence>
<dbReference type="EMBL" id="JAUSUG010000006">
    <property type="protein sequence ID" value="MDQ0254510.1"/>
    <property type="molecule type" value="Genomic_DNA"/>
</dbReference>
<dbReference type="Pfam" id="PF03808">
    <property type="entry name" value="Glyco_tran_WecG"/>
    <property type="match status" value="1"/>
</dbReference>
<comment type="function">
    <text evidence="5">Catalyzes the conversion of GlcNAc-PP-undecaprenol into ManNAc-GlcNAc-PP-undecaprenol, the first committed lipid intermediate in the de novo synthesis of teichoic acid.</text>
</comment>
<comment type="pathway">
    <text evidence="5">Cell wall biogenesis; teichoic acid biosynthesis.</text>
</comment>
<dbReference type="InterPro" id="IPR004629">
    <property type="entry name" value="WecG_TagA_CpsF"/>
</dbReference>
<dbReference type="RefSeq" id="WP_307324564.1">
    <property type="nucleotide sequence ID" value="NZ_JAUSUG010000006.1"/>
</dbReference>
<evidence type="ECO:0000256" key="1">
    <source>
        <dbReference type="ARBA" id="ARBA00022676"/>
    </source>
</evidence>
<evidence type="ECO:0000256" key="4">
    <source>
        <dbReference type="ARBA" id="ARBA00023316"/>
    </source>
</evidence>
<dbReference type="PANTHER" id="PTHR34136">
    <property type="match status" value="1"/>
</dbReference>
<keyword evidence="3 5" id="KW-0777">Teichoic acid biosynthesis</keyword>
<reference evidence="6 7" key="1">
    <citation type="submission" date="2023-07" db="EMBL/GenBank/DDBJ databases">
        <title>Genomic Encyclopedia of Type Strains, Phase IV (KMG-IV): sequencing the most valuable type-strain genomes for metagenomic binning, comparative biology and taxonomic classification.</title>
        <authorList>
            <person name="Goeker M."/>
        </authorList>
    </citation>
    <scope>NUCLEOTIDE SEQUENCE [LARGE SCALE GENOMIC DNA]</scope>
    <source>
        <strain evidence="6 7">DSM 9768</strain>
    </source>
</reference>
<comment type="caution">
    <text evidence="6">The sequence shown here is derived from an EMBL/GenBank/DDBJ whole genome shotgun (WGS) entry which is preliminary data.</text>
</comment>
<sequence>MDKVNILGVEVSAMTHDQTINTLIDAVDNDKKKFVVTANPEIILHAYENRDYFQELSKADIITADGIGVVKGAKLLGRSIPERVTGFDLFISLLRKADQKGNSIYLLGAKEAVLNKTVTYIEEQYPNIKIVGKHNGYFDWEDPSIAKEIAGKKPDFVFVALGFPRQEKWIGKYIEQFNKGVFIGIGGSFDVLAGEVKRAPEIWQRLNLEWLYRLMKQPSRWRRMLALPRFVFKLYSYKQR</sequence>
<evidence type="ECO:0000313" key="6">
    <source>
        <dbReference type="EMBL" id="MDQ0254510.1"/>
    </source>
</evidence>
<comment type="similarity">
    <text evidence="5">Belongs to the glycosyltransferase 26 family. TagA/TarA subfamily.</text>
</comment>
<dbReference type="CDD" id="cd06533">
    <property type="entry name" value="Glyco_transf_WecG_TagA"/>
    <property type="match status" value="1"/>
</dbReference>
<evidence type="ECO:0000256" key="5">
    <source>
        <dbReference type="HAMAP-Rule" id="MF_02070"/>
    </source>
</evidence>
<accession>A0ABT9ZU94</accession>
<dbReference type="EC" id="2.4.1.187" evidence="5"/>
<organism evidence="6 7">
    <name type="scientific">Evansella vedderi</name>
    <dbReference type="NCBI Taxonomy" id="38282"/>
    <lineage>
        <taxon>Bacteria</taxon>
        <taxon>Bacillati</taxon>
        <taxon>Bacillota</taxon>
        <taxon>Bacilli</taxon>
        <taxon>Bacillales</taxon>
        <taxon>Bacillaceae</taxon>
        <taxon>Evansella</taxon>
    </lineage>
</organism>
<dbReference type="HAMAP" id="MF_02070">
    <property type="entry name" value="TagA_TarA"/>
    <property type="match status" value="1"/>
</dbReference>
<dbReference type="InterPro" id="IPR034714">
    <property type="entry name" value="TagA_TarA"/>
</dbReference>
<dbReference type="GO" id="GO:0047244">
    <property type="term" value="F:N-acetylglucosaminyldiphosphoundecaprenol N-acetyl-beta-D-mannosaminyltransferase activity"/>
    <property type="evidence" value="ECO:0007669"/>
    <property type="project" value="UniProtKB-EC"/>
</dbReference>
<evidence type="ECO:0000256" key="2">
    <source>
        <dbReference type="ARBA" id="ARBA00022679"/>
    </source>
</evidence>
<keyword evidence="1 5" id="KW-0328">Glycosyltransferase</keyword>
<gene>
    <name evidence="6" type="ORF">J2S74_001889</name>
</gene>
<name>A0ABT9ZU94_9BACI</name>
<dbReference type="Proteomes" id="UP001230005">
    <property type="component" value="Unassembled WGS sequence"/>
</dbReference>
<proteinExistence type="inferred from homology"/>